<dbReference type="EMBL" id="MCGQ01000030">
    <property type="protein sequence ID" value="OXY91331.1"/>
    <property type="molecule type" value="Genomic_DNA"/>
</dbReference>
<dbReference type="Proteomes" id="UP000215483">
    <property type="component" value="Unassembled WGS sequence"/>
</dbReference>
<evidence type="ECO:0000313" key="3">
    <source>
        <dbReference type="Proteomes" id="UP000215483"/>
    </source>
</evidence>
<evidence type="ECO:0000313" key="2">
    <source>
        <dbReference type="EMBL" id="OXY91331.1"/>
    </source>
</evidence>
<feature type="transmembrane region" description="Helical" evidence="1">
    <location>
        <begin position="72"/>
        <end position="92"/>
    </location>
</feature>
<organism evidence="2 3">
    <name type="scientific">Streptomyces diastatochromogenes</name>
    <dbReference type="NCBI Taxonomy" id="42236"/>
    <lineage>
        <taxon>Bacteria</taxon>
        <taxon>Bacillati</taxon>
        <taxon>Actinomycetota</taxon>
        <taxon>Actinomycetes</taxon>
        <taxon>Kitasatosporales</taxon>
        <taxon>Streptomycetaceae</taxon>
        <taxon>Streptomyces</taxon>
    </lineage>
</organism>
<dbReference type="AlphaFoldDB" id="A0A233S6L5"/>
<evidence type="ECO:0000256" key="1">
    <source>
        <dbReference type="SAM" id="Phobius"/>
    </source>
</evidence>
<accession>A0A233S6L5</accession>
<keyword evidence="3" id="KW-1185">Reference proteome</keyword>
<dbReference type="OrthoDB" id="4251627at2"/>
<keyword evidence="1" id="KW-0472">Membrane</keyword>
<sequence>MDGSPRSLTATVRHHLLNPMALGYLAMVVGVLAYVEVDAHFVEQQDASFAGLLLFVVTAPTSWLFLMLPEPLPWTGIVVGALFQAVVLGDAYRKLSGRPRHGTRPSGA</sequence>
<dbReference type="RefSeq" id="WP_094220121.1">
    <property type="nucleotide sequence ID" value="NZ_MCGQ01000030.1"/>
</dbReference>
<reference evidence="2 3" key="1">
    <citation type="submission" date="2016-07" db="EMBL/GenBank/DDBJ databases">
        <title>Draft genome of Streptomyces diastatochromogenes.</title>
        <authorList>
            <person name="Podduturi R."/>
            <person name="Lukassen M.B."/>
            <person name="Clausen N."/>
            <person name="Nielsen J.L."/>
            <person name="Jorgensen N.O."/>
        </authorList>
    </citation>
    <scope>NUCLEOTIDE SEQUENCE [LARGE SCALE GENOMIC DNA]</scope>
    <source>
        <strain evidence="2 3">DSM 40608</strain>
    </source>
</reference>
<feature type="transmembrane region" description="Helical" evidence="1">
    <location>
        <begin position="47"/>
        <end position="66"/>
    </location>
</feature>
<dbReference type="NCBIfam" id="NF046119">
    <property type="entry name" value="memb_SCO4225"/>
    <property type="match status" value="1"/>
</dbReference>
<dbReference type="Pfam" id="PF25637">
    <property type="entry name" value="DUF7942"/>
    <property type="match status" value="1"/>
</dbReference>
<dbReference type="InterPro" id="IPR057702">
    <property type="entry name" value="DUF7942"/>
</dbReference>
<keyword evidence="1" id="KW-0812">Transmembrane</keyword>
<keyword evidence="1" id="KW-1133">Transmembrane helix</keyword>
<proteinExistence type="predicted"/>
<comment type="caution">
    <text evidence="2">The sequence shown here is derived from an EMBL/GenBank/DDBJ whole genome shotgun (WGS) entry which is preliminary data.</text>
</comment>
<feature type="transmembrane region" description="Helical" evidence="1">
    <location>
        <begin position="16"/>
        <end position="35"/>
    </location>
</feature>
<gene>
    <name evidence="2" type="ORF">BEK98_30790</name>
</gene>
<protein>
    <submittedName>
        <fullName evidence="2">Uncharacterized protein</fullName>
    </submittedName>
</protein>
<name>A0A233S6L5_STRDA</name>